<evidence type="ECO:0000256" key="2">
    <source>
        <dbReference type="ARBA" id="ARBA00022525"/>
    </source>
</evidence>
<dbReference type="EMBL" id="GADI01008296">
    <property type="protein sequence ID" value="JAA65512.1"/>
    <property type="molecule type" value="mRNA"/>
</dbReference>
<proteinExistence type="evidence at transcript level"/>
<dbReference type="AlphaFoldDB" id="A0A0K8R340"/>
<feature type="compositionally biased region" description="Low complexity" evidence="6">
    <location>
        <begin position="38"/>
        <end position="47"/>
    </location>
</feature>
<feature type="signal peptide" evidence="7">
    <location>
        <begin position="1"/>
        <end position="18"/>
    </location>
</feature>
<evidence type="ECO:0000256" key="1">
    <source>
        <dbReference type="ARBA" id="ARBA00004613"/>
    </source>
</evidence>
<feature type="region of interest" description="Disordered" evidence="6">
    <location>
        <begin position="21"/>
        <end position="89"/>
    </location>
</feature>
<keyword evidence="4" id="KW-0325">Glycoprotein</keyword>
<evidence type="ECO:0000256" key="5">
    <source>
        <dbReference type="ARBA" id="ARBA00034321"/>
    </source>
</evidence>
<organism evidence="8">
    <name type="scientific">Ixodes ricinus</name>
    <name type="common">Common tick</name>
    <name type="synonym">Acarus ricinus</name>
    <dbReference type="NCBI Taxonomy" id="34613"/>
    <lineage>
        <taxon>Eukaryota</taxon>
        <taxon>Metazoa</taxon>
        <taxon>Ecdysozoa</taxon>
        <taxon>Arthropoda</taxon>
        <taxon>Chelicerata</taxon>
        <taxon>Arachnida</taxon>
        <taxon>Acari</taxon>
        <taxon>Parasitiformes</taxon>
        <taxon>Ixodida</taxon>
        <taxon>Ixodoidea</taxon>
        <taxon>Ixodidae</taxon>
        <taxon>Ixodinae</taxon>
        <taxon>Ixodes</taxon>
    </lineage>
</organism>
<dbReference type="Pfam" id="PF12115">
    <property type="entry name" value="Salp15"/>
    <property type="match status" value="1"/>
</dbReference>
<sequence>MFTLKFFILFLLTGICFGDSSGSEAGGDSQDPSPPDQQQPSEQAEQSVTGSEDKEKKTESNGKGSENQKQDTDSKNQENGPPKTFESAVGLPSWIKNTTDFMNRLLTLCHNHNTWERISNDTIDWENCTFGCRHDINAHPHLKDLPDGTPCGDGKVCDKKKCVVEPTTLPACR</sequence>
<evidence type="ECO:0000256" key="6">
    <source>
        <dbReference type="SAM" id="MobiDB-lite"/>
    </source>
</evidence>
<evidence type="ECO:0000256" key="4">
    <source>
        <dbReference type="ARBA" id="ARBA00023180"/>
    </source>
</evidence>
<feature type="compositionally biased region" description="Low complexity" evidence="6">
    <location>
        <begin position="21"/>
        <end position="31"/>
    </location>
</feature>
<evidence type="ECO:0000256" key="7">
    <source>
        <dbReference type="SAM" id="SignalP"/>
    </source>
</evidence>
<keyword evidence="3 7" id="KW-0732">Signal</keyword>
<evidence type="ECO:0000256" key="3">
    <source>
        <dbReference type="ARBA" id="ARBA00022729"/>
    </source>
</evidence>
<reference evidence="8" key="1">
    <citation type="submission" date="2012-12" db="EMBL/GenBank/DDBJ databases">
        <title>Identification and characterization of a phenylalanine ammonia-lyase gene family in Isatis indigotica Fort.</title>
        <authorList>
            <person name="Liu Q."/>
            <person name="Chen J."/>
            <person name="Zhou X."/>
            <person name="Di P."/>
            <person name="Xiao Y."/>
            <person name="Xuan H."/>
            <person name="Zhang L."/>
            <person name="Chen W."/>
        </authorList>
    </citation>
    <scope>NUCLEOTIDE SEQUENCE</scope>
    <source>
        <tissue evidence="8">Salivary gland</tissue>
    </source>
</reference>
<protein>
    <submittedName>
        <fullName evidence="8">Putative ixodes 8-cys protein</fullName>
    </submittedName>
</protein>
<dbReference type="GO" id="GO:0005576">
    <property type="term" value="C:extracellular region"/>
    <property type="evidence" value="ECO:0007669"/>
    <property type="project" value="UniProtKB-SubCell"/>
</dbReference>
<dbReference type="InterPro" id="IPR021971">
    <property type="entry name" value="Salp15"/>
</dbReference>
<comment type="similarity">
    <text evidence="5">Belongs to the salp15 family.</text>
</comment>
<feature type="chain" id="PRO_5005515897" evidence="7">
    <location>
        <begin position="19"/>
        <end position="173"/>
    </location>
</feature>
<keyword evidence="2" id="KW-0964">Secreted</keyword>
<feature type="compositionally biased region" description="Basic and acidic residues" evidence="6">
    <location>
        <begin position="51"/>
        <end position="76"/>
    </location>
</feature>
<accession>A0A0K8R340</accession>
<name>A0A0K8R340_IXORI</name>
<evidence type="ECO:0000313" key="8">
    <source>
        <dbReference type="EMBL" id="JAA65512.1"/>
    </source>
</evidence>
<comment type="subcellular location">
    <subcellularLocation>
        <location evidence="1">Secreted</location>
    </subcellularLocation>
</comment>